<proteinExistence type="predicted"/>
<reference evidence="1" key="1">
    <citation type="submission" date="2019-08" db="EMBL/GenBank/DDBJ databases">
        <authorList>
            <person name="Kucharzyk K."/>
            <person name="Murdoch R.W."/>
            <person name="Higgins S."/>
            <person name="Loffler F."/>
        </authorList>
    </citation>
    <scope>NUCLEOTIDE SEQUENCE</scope>
</reference>
<name>A0A645CTS0_9ZZZZ</name>
<protein>
    <submittedName>
        <fullName evidence="1">Uncharacterized protein</fullName>
    </submittedName>
</protein>
<dbReference type="AlphaFoldDB" id="A0A645CTS0"/>
<comment type="caution">
    <text evidence="1">The sequence shown here is derived from an EMBL/GenBank/DDBJ whole genome shotgun (WGS) entry which is preliminary data.</text>
</comment>
<sequence>MQERDSHQENLSSEISPFPLTEESVKRSLEEITKDPLSEFISTIKLLESENHNVFRLVKAAFKTHKNNIGILEGGVLAYKIIKDSIFEGKDTMPILKNNLGDFFISNFYKENEEVDNLIKRKTDEIRHDDPFFIDAIQQMSRYRIDSKRFCYGAIVVYSAIKYSEKYQ</sequence>
<organism evidence="1">
    <name type="scientific">bioreactor metagenome</name>
    <dbReference type="NCBI Taxonomy" id="1076179"/>
    <lineage>
        <taxon>unclassified sequences</taxon>
        <taxon>metagenomes</taxon>
        <taxon>ecological metagenomes</taxon>
    </lineage>
</organism>
<accession>A0A645CTS0</accession>
<dbReference type="EMBL" id="VSSQ01030110">
    <property type="protein sequence ID" value="MPM80506.1"/>
    <property type="molecule type" value="Genomic_DNA"/>
</dbReference>
<gene>
    <name evidence="1" type="ORF">SDC9_127553</name>
</gene>
<evidence type="ECO:0000313" key="1">
    <source>
        <dbReference type="EMBL" id="MPM80506.1"/>
    </source>
</evidence>